<dbReference type="Proteomes" id="UP000233837">
    <property type="component" value="Unassembled WGS sequence"/>
</dbReference>
<dbReference type="AlphaFoldDB" id="A0A2I0WIU0"/>
<proteinExistence type="predicted"/>
<reference evidence="1 2" key="2">
    <citation type="journal article" date="2017" name="Nature">
        <title>The Apostasia genome and the evolution of orchids.</title>
        <authorList>
            <person name="Zhang G.Q."/>
            <person name="Liu K.W."/>
            <person name="Li Z."/>
            <person name="Lohaus R."/>
            <person name="Hsiao Y.Y."/>
            <person name="Niu S.C."/>
            <person name="Wang J.Y."/>
            <person name="Lin Y.C."/>
            <person name="Xu Q."/>
            <person name="Chen L.J."/>
            <person name="Yoshida K."/>
            <person name="Fujiwara S."/>
            <person name="Wang Z.W."/>
            <person name="Zhang Y.Q."/>
            <person name="Mitsuda N."/>
            <person name="Wang M."/>
            <person name="Liu G.H."/>
            <person name="Pecoraro L."/>
            <person name="Huang H.X."/>
            <person name="Xiao X.J."/>
            <person name="Lin M."/>
            <person name="Wu X.Y."/>
            <person name="Wu W.L."/>
            <person name="Chen Y.Y."/>
            <person name="Chang S.B."/>
            <person name="Sakamoto S."/>
            <person name="Ohme-Takagi M."/>
            <person name="Yagi M."/>
            <person name="Zeng S.J."/>
            <person name="Shen C.Y."/>
            <person name="Yeh C.M."/>
            <person name="Luo Y.B."/>
            <person name="Tsai W.C."/>
            <person name="Van de Peer Y."/>
            <person name="Liu Z.J."/>
        </authorList>
    </citation>
    <scope>NUCLEOTIDE SEQUENCE [LARGE SCALE GENOMIC DNA]</scope>
    <source>
        <tissue evidence="1">The whole plant</tissue>
    </source>
</reference>
<protein>
    <submittedName>
        <fullName evidence="1">Uncharacterized protein</fullName>
    </submittedName>
</protein>
<evidence type="ECO:0000313" key="1">
    <source>
        <dbReference type="EMBL" id="PKU75562.1"/>
    </source>
</evidence>
<organism evidence="1 2">
    <name type="scientific">Dendrobium catenatum</name>
    <dbReference type="NCBI Taxonomy" id="906689"/>
    <lineage>
        <taxon>Eukaryota</taxon>
        <taxon>Viridiplantae</taxon>
        <taxon>Streptophyta</taxon>
        <taxon>Embryophyta</taxon>
        <taxon>Tracheophyta</taxon>
        <taxon>Spermatophyta</taxon>
        <taxon>Magnoliopsida</taxon>
        <taxon>Liliopsida</taxon>
        <taxon>Asparagales</taxon>
        <taxon>Orchidaceae</taxon>
        <taxon>Epidendroideae</taxon>
        <taxon>Malaxideae</taxon>
        <taxon>Dendrobiinae</taxon>
        <taxon>Dendrobium</taxon>
    </lineage>
</organism>
<accession>A0A2I0WIU0</accession>
<sequence>MGVRLHIHSIASTPLELYISFHWLQKLSSRIPEAEAGGMKSLEQQPNEAVGMKSLEKIAKILGGVNVSVPLPIFLAGLEKKNKNRAAASSSSSKFASP</sequence>
<evidence type="ECO:0000313" key="2">
    <source>
        <dbReference type="Proteomes" id="UP000233837"/>
    </source>
</evidence>
<gene>
    <name evidence="1" type="ORF">MA16_Dca011338</name>
</gene>
<keyword evidence="2" id="KW-1185">Reference proteome</keyword>
<reference evidence="1 2" key="1">
    <citation type="journal article" date="2016" name="Sci. Rep.">
        <title>The Dendrobium catenatum Lindl. genome sequence provides insights into polysaccharide synthase, floral development and adaptive evolution.</title>
        <authorList>
            <person name="Zhang G.Q."/>
            <person name="Xu Q."/>
            <person name="Bian C."/>
            <person name="Tsai W.C."/>
            <person name="Yeh C.M."/>
            <person name="Liu K.W."/>
            <person name="Yoshida K."/>
            <person name="Zhang L.S."/>
            <person name="Chang S.B."/>
            <person name="Chen F."/>
            <person name="Shi Y."/>
            <person name="Su Y.Y."/>
            <person name="Zhang Y.Q."/>
            <person name="Chen L.J."/>
            <person name="Yin Y."/>
            <person name="Lin M."/>
            <person name="Huang H."/>
            <person name="Deng H."/>
            <person name="Wang Z.W."/>
            <person name="Zhu S.L."/>
            <person name="Zhao X."/>
            <person name="Deng C."/>
            <person name="Niu S.C."/>
            <person name="Huang J."/>
            <person name="Wang M."/>
            <person name="Liu G.H."/>
            <person name="Yang H.J."/>
            <person name="Xiao X.J."/>
            <person name="Hsiao Y.Y."/>
            <person name="Wu W.L."/>
            <person name="Chen Y.Y."/>
            <person name="Mitsuda N."/>
            <person name="Ohme-Takagi M."/>
            <person name="Luo Y.B."/>
            <person name="Van de Peer Y."/>
            <person name="Liu Z.J."/>
        </authorList>
    </citation>
    <scope>NUCLEOTIDE SEQUENCE [LARGE SCALE GENOMIC DNA]</scope>
    <source>
        <tissue evidence="1">The whole plant</tissue>
    </source>
</reference>
<name>A0A2I0WIU0_9ASPA</name>
<dbReference type="EMBL" id="KZ502593">
    <property type="protein sequence ID" value="PKU75562.1"/>
    <property type="molecule type" value="Genomic_DNA"/>
</dbReference>